<dbReference type="PRINTS" id="PR00726">
    <property type="entry name" value="LEXASERPTASE"/>
</dbReference>
<evidence type="ECO:0000259" key="8">
    <source>
        <dbReference type="Pfam" id="PF00717"/>
    </source>
</evidence>
<sequence length="142" mass="15515">MHCRLLPAHSTPITCPMIEHRVRAGVSGFPSPAQDYATDRLDLNAHVVRHPASTFYLAVEGDSMTGARIQPGDILVVDRALTARHGHIVIAVVDGEMTVKTLRLTDGAPGLYSENRDYAPIPLINRDIQIWGVVTFVIHEAA</sequence>
<dbReference type="InterPro" id="IPR036286">
    <property type="entry name" value="LexA/Signal_pep-like_sf"/>
</dbReference>
<dbReference type="InterPro" id="IPR006197">
    <property type="entry name" value="Peptidase_S24_LexA"/>
</dbReference>
<dbReference type="Proteomes" id="UP001269375">
    <property type="component" value="Unassembled WGS sequence"/>
</dbReference>
<evidence type="ECO:0000313" key="10">
    <source>
        <dbReference type="Proteomes" id="UP001269375"/>
    </source>
</evidence>
<keyword evidence="3 7" id="KW-0378">Hydrolase</keyword>
<keyword evidence="10" id="KW-1185">Reference proteome</keyword>
<evidence type="ECO:0000256" key="7">
    <source>
        <dbReference type="RuleBase" id="RU003991"/>
    </source>
</evidence>
<evidence type="ECO:0000256" key="3">
    <source>
        <dbReference type="ARBA" id="ARBA00022801"/>
    </source>
</evidence>
<protein>
    <submittedName>
        <fullName evidence="9">Translesion error-prone DNA polymerase V autoproteolytic subunit</fullName>
        <ecNumber evidence="9">2.7.7.7</ecNumber>
    </submittedName>
</protein>
<dbReference type="SUPFAM" id="SSF51306">
    <property type="entry name" value="LexA/Signal peptidase"/>
    <property type="match status" value="1"/>
</dbReference>
<keyword evidence="9" id="KW-0548">Nucleotidyltransferase</keyword>
<dbReference type="InterPro" id="IPR050077">
    <property type="entry name" value="LexA_repressor"/>
</dbReference>
<dbReference type="Pfam" id="PF00717">
    <property type="entry name" value="Peptidase_S24"/>
    <property type="match status" value="1"/>
</dbReference>
<feature type="domain" description="Peptidase S24/S26A/S26B/S26C" evidence="8">
    <location>
        <begin position="16"/>
        <end position="134"/>
    </location>
</feature>
<evidence type="ECO:0000256" key="2">
    <source>
        <dbReference type="ARBA" id="ARBA00022763"/>
    </source>
</evidence>
<dbReference type="EC" id="2.7.7.7" evidence="9"/>
<dbReference type="EMBL" id="JARWAO010000002">
    <property type="protein sequence ID" value="MDR5895296.1"/>
    <property type="molecule type" value="Genomic_DNA"/>
</dbReference>
<dbReference type="PANTHER" id="PTHR33516">
    <property type="entry name" value="LEXA REPRESSOR"/>
    <property type="match status" value="1"/>
</dbReference>
<keyword evidence="2" id="KW-0227">DNA damage</keyword>
<evidence type="ECO:0000256" key="5">
    <source>
        <dbReference type="ARBA" id="ARBA00023204"/>
    </source>
</evidence>
<evidence type="ECO:0000256" key="6">
    <source>
        <dbReference type="ARBA" id="ARBA00023236"/>
    </source>
</evidence>
<reference evidence="9 10" key="1">
    <citation type="submission" date="2023-04" db="EMBL/GenBank/DDBJ databases">
        <title>A long-awaited taxogenomic arrangement of the family Halomonadaceae.</title>
        <authorList>
            <person name="De La Haba R."/>
            <person name="Chuvochina M."/>
            <person name="Wittouck S."/>
            <person name="Arahal D.R."/>
            <person name="Sanchez-Porro C."/>
            <person name="Hugenholtz P."/>
            <person name="Ventosa A."/>
        </authorList>
    </citation>
    <scope>NUCLEOTIDE SEQUENCE [LARGE SCALE GENOMIC DNA]</scope>
    <source>
        <strain evidence="9 10">DSM 22428</strain>
    </source>
</reference>
<evidence type="ECO:0000313" key="9">
    <source>
        <dbReference type="EMBL" id="MDR5895296.1"/>
    </source>
</evidence>
<comment type="similarity">
    <text evidence="1 7">Belongs to the peptidase S24 family.</text>
</comment>
<evidence type="ECO:0000256" key="4">
    <source>
        <dbReference type="ARBA" id="ARBA00022813"/>
    </source>
</evidence>
<gene>
    <name evidence="9" type="primary">umuD</name>
    <name evidence="9" type="ORF">QC825_04290</name>
</gene>
<proteinExistence type="inferred from homology"/>
<dbReference type="GO" id="GO:0003887">
    <property type="term" value="F:DNA-directed DNA polymerase activity"/>
    <property type="evidence" value="ECO:0007669"/>
    <property type="project" value="UniProtKB-EC"/>
</dbReference>
<keyword evidence="9" id="KW-0808">Transferase</keyword>
<dbReference type="RefSeq" id="WP_251590796.1">
    <property type="nucleotide sequence ID" value="NZ_JAMLJI010000001.1"/>
</dbReference>
<keyword evidence="5" id="KW-0234">DNA repair</keyword>
<keyword evidence="4 7" id="KW-0068">Autocatalytic cleavage</keyword>
<dbReference type="Gene3D" id="2.10.109.10">
    <property type="entry name" value="Umud Fragment, subunit A"/>
    <property type="match status" value="1"/>
</dbReference>
<keyword evidence="6" id="KW-0742">SOS response</keyword>
<dbReference type="InterPro" id="IPR015927">
    <property type="entry name" value="Peptidase_S24_S26A/B/C"/>
</dbReference>
<evidence type="ECO:0000256" key="1">
    <source>
        <dbReference type="ARBA" id="ARBA00007484"/>
    </source>
</evidence>
<organism evidence="9 10">
    <name type="scientific">Larsenimonas suaedae</name>
    <dbReference type="NCBI Taxonomy" id="1851019"/>
    <lineage>
        <taxon>Bacteria</taxon>
        <taxon>Pseudomonadati</taxon>
        <taxon>Pseudomonadota</taxon>
        <taxon>Gammaproteobacteria</taxon>
        <taxon>Oceanospirillales</taxon>
        <taxon>Halomonadaceae</taxon>
        <taxon>Larsenimonas</taxon>
    </lineage>
</organism>
<dbReference type="NCBIfam" id="NF007621">
    <property type="entry name" value="PRK10276.1"/>
    <property type="match status" value="1"/>
</dbReference>
<comment type="caution">
    <text evidence="9">The sequence shown here is derived from an EMBL/GenBank/DDBJ whole genome shotgun (WGS) entry which is preliminary data.</text>
</comment>
<accession>A0ABU1GUP4</accession>
<dbReference type="CDD" id="cd06529">
    <property type="entry name" value="S24_LexA-like"/>
    <property type="match status" value="1"/>
</dbReference>
<dbReference type="PANTHER" id="PTHR33516:SF2">
    <property type="entry name" value="LEXA REPRESSOR-RELATED"/>
    <property type="match status" value="1"/>
</dbReference>
<name>A0ABU1GUP4_9GAMM</name>
<dbReference type="InterPro" id="IPR039418">
    <property type="entry name" value="LexA-like"/>
</dbReference>